<reference evidence="2" key="1">
    <citation type="submission" date="2022-11" db="EMBL/GenBank/DDBJ databases">
        <title>Refractory cell wall polysaccharides provide important carbon source for microbial heterotrophs in the hadal ocean.</title>
        <authorList>
            <person name="Zhu X."/>
        </authorList>
    </citation>
    <scope>NUCLEOTIDE SEQUENCE</scope>
    <source>
        <strain evidence="2">MTRN7</strain>
    </source>
</reference>
<dbReference type="EMBL" id="JAPFGC010000002">
    <property type="protein sequence ID" value="MDA0177012.1"/>
    <property type="molecule type" value="Genomic_DNA"/>
</dbReference>
<name>A0ABT4RYW1_9FLAO</name>
<dbReference type="RefSeq" id="WP_106689081.1">
    <property type="nucleotide sequence ID" value="NZ_CAXQEU010000164.1"/>
</dbReference>
<gene>
    <name evidence="2" type="ORF">OOZ35_05825</name>
</gene>
<keyword evidence="3" id="KW-1185">Reference proteome</keyword>
<protein>
    <submittedName>
        <fullName evidence="2">Sensor of ECF-type sigma factor</fullName>
    </submittedName>
</protein>
<sequence length="145" mass="17325">MKTSIILFFSILFSITSIAQDKREKLKALKVAHITEQLNLTTKEAENFWPIYNAHEDEKHKIYESSLAKRKEINIEKLSEKEAESLLKEMQDFEEAKLKSEKNLVDKLSKIISYKKIVKLMHAERTFKRKIIEEYRGRHREMRKN</sequence>
<keyword evidence="1" id="KW-0175">Coiled coil</keyword>
<evidence type="ECO:0000313" key="3">
    <source>
        <dbReference type="Proteomes" id="UP001149142"/>
    </source>
</evidence>
<feature type="coiled-coil region" evidence="1">
    <location>
        <begin position="76"/>
        <end position="103"/>
    </location>
</feature>
<evidence type="ECO:0000256" key="1">
    <source>
        <dbReference type="SAM" id="Coils"/>
    </source>
</evidence>
<evidence type="ECO:0000313" key="2">
    <source>
        <dbReference type="EMBL" id="MDA0177012.1"/>
    </source>
</evidence>
<organism evidence="2 3">
    <name type="scientific">Mesoflavibacter profundi</name>
    <dbReference type="NCBI Taxonomy" id="2708110"/>
    <lineage>
        <taxon>Bacteria</taxon>
        <taxon>Pseudomonadati</taxon>
        <taxon>Bacteroidota</taxon>
        <taxon>Flavobacteriia</taxon>
        <taxon>Flavobacteriales</taxon>
        <taxon>Flavobacteriaceae</taxon>
        <taxon>Mesoflavibacter</taxon>
    </lineage>
</organism>
<dbReference type="Proteomes" id="UP001149142">
    <property type="component" value="Unassembled WGS sequence"/>
</dbReference>
<proteinExistence type="predicted"/>
<accession>A0ABT4RYW1</accession>
<comment type="caution">
    <text evidence="2">The sequence shown here is derived from an EMBL/GenBank/DDBJ whole genome shotgun (WGS) entry which is preliminary data.</text>
</comment>